<dbReference type="AlphaFoldDB" id="A0A6J4JFQ6"/>
<feature type="region of interest" description="Disordered" evidence="1">
    <location>
        <begin position="1"/>
        <end position="32"/>
    </location>
</feature>
<dbReference type="EMBL" id="CADCTP010000302">
    <property type="protein sequence ID" value="CAA9276957.1"/>
    <property type="molecule type" value="Genomic_DNA"/>
</dbReference>
<evidence type="ECO:0000313" key="2">
    <source>
        <dbReference type="EMBL" id="CAA9276957.1"/>
    </source>
</evidence>
<name>A0A6J4JFQ6_9ACTN</name>
<reference evidence="2" key="1">
    <citation type="submission" date="2020-02" db="EMBL/GenBank/DDBJ databases">
        <authorList>
            <person name="Meier V. D."/>
        </authorList>
    </citation>
    <scope>NUCLEOTIDE SEQUENCE</scope>
    <source>
        <strain evidence="2">AVDCRST_MAG41</strain>
    </source>
</reference>
<protein>
    <submittedName>
        <fullName evidence="2">Uncharacterized protein</fullName>
    </submittedName>
</protein>
<gene>
    <name evidence="2" type="ORF">AVDCRST_MAG41-3289</name>
</gene>
<sequence length="57" mass="6197">MAEKSEQHKHLPVSEFLSERPGPLSPFGEDVEFPLPPEQVAYVHPSAADRPVSASGN</sequence>
<accession>A0A6J4JFQ6</accession>
<organism evidence="2">
    <name type="scientific">uncultured Mycobacteriales bacterium</name>
    <dbReference type="NCBI Taxonomy" id="581187"/>
    <lineage>
        <taxon>Bacteria</taxon>
        <taxon>Bacillati</taxon>
        <taxon>Actinomycetota</taxon>
        <taxon>Actinomycetes</taxon>
        <taxon>Mycobacteriales</taxon>
        <taxon>environmental samples</taxon>
    </lineage>
</organism>
<evidence type="ECO:0000256" key="1">
    <source>
        <dbReference type="SAM" id="MobiDB-lite"/>
    </source>
</evidence>
<proteinExistence type="predicted"/>